<dbReference type="InterPro" id="IPR029044">
    <property type="entry name" value="Nucleotide-diphossugar_trans"/>
</dbReference>
<dbReference type="Gene3D" id="3.40.50.150">
    <property type="entry name" value="Vaccinia Virus protein VP39"/>
    <property type="match status" value="1"/>
</dbReference>
<dbReference type="AlphaFoldDB" id="A0A557QZ49"/>
<name>A0A557QZ49_9RHOO</name>
<dbReference type="SUPFAM" id="SSF53335">
    <property type="entry name" value="S-adenosyl-L-methionine-dependent methyltransferases"/>
    <property type="match status" value="1"/>
</dbReference>
<dbReference type="Gene3D" id="3.40.50.2000">
    <property type="entry name" value="Glycogen Phosphorylase B"/>
    <property type="match status" value="1"/>
</dbReference>
<keyword evidence="3" id="KW-0808">Transferase</keyword>
<organism evidence="3 4">
    <name type="scientific">Denitromonas halophila</name>
    <dbReference type="NCBI Taxonomy" id="1629404"/>
    <lineage>
        <taxon>Bacteria</taxon>
        <taxon>Pseudomonadati</taxon>
        <taxon>Pseudomonadota</taxon>
        <taxon>Betaproteobacteria</taxon>
        <taxon>Rhodocyclales</taxon>
        <taxon>Zoogloeaceae</taxon>
        <taxon>Denitromonas</taxon>
    </lineage>
</organism>
<dbReference type="PANTHER" id="PTHR43179:SF7">
    <property type="entry name" value="RHAMNOSYLTRANSFERASE WBBL"/>
    <property type="match status" value="1"/>
</dbReference>
<dbReference type="InterPro" id="IPR001173">
    <property type="entry name" value="Glyco_trans_2-like"/>
</dbReference>
<dbReference type="GO" id="GO:0008757">
    <property type="term" value="F:S-adenosylmethionine-dependent methyltransferase activity"/>
    <property type="evidence" value="ECO:0007669"/>
    <property type="project" value="InterPro"/>
</dbReference>
<dbReference type="Pfam" id="PF08241">
    <property type="entry name" value="Methyltransf_11"/>
    <property type="match status" value="1"/>
</dbReference>
<dbReference type="InterPro" id="IPR029063">
    <property type="entry name" value="SAM-dependent_MTases_sf"/>
</dbReference>
<evidence type="ECO:0000313" key="4">
    <source>
        <dbReference type="Proteomes" id="UP000318349"/>
    </source>
</evidence>
<evidence type="ECO:0000259" key="1">
    <source>
        <dbReference type="Pfam" id="PF00535"/>
    </source>
</evidence>
<feature type="domain" description="Methyltransferase type 11" evidence="2">
    <location>
        <begin position="29"/>
        <end position="78"/>
    </location>
</feature>
<dbReference type="PANTHER" id="PTHR43179">
    <property type="entry name" value="RHAMNOSYLTRANSFERASE WBBL"/>
    <property type="match status" value="1"/>
</dbReference>
<protein>
    <submittedName>
        <fullName evidence="3">Glycosyltransferase</fullName>
    </submittedName>
</protein>
<evidence type="ECO:0000259" key="2">
    <source>
        <dbReference type="Pfam" id="PF08241"/>
    </source>
</evidence>
<dbReference type="SUPFAM" id="SSF53448">
    <property type="entry name" value="Nucleotide-diphospho-sugar transferases"/>
    <property type="match status" value="2"/>
</dbReference>
<dbReference type="EMBL" id="VMNI01000032">
    <property type="protein sequence ID" value="TVO70572.1"/>
    <property type="molecule type" value="Genomic_DNA"/>
</dbReference>
<gene>
    <name evidence="3" type="ORF">FHP89_20415</name>
</gene>
<dbReference type="InterPro" id="IPR013216">
    <property type="entry name" value="Methyltransf_11"/>
</dbReference>
<proteinExistence type="predicted"/>
<feature type="domain" description="Glycosyltransferase 2-like" evidence="1">
    <location>
        <begin position="464"/>
        <end position="645"/>
    </location>
</feature>
<sequence length="1088" mass="122627">MLKIDLACGNNKRPGFIGIDSVRTESTDIVHDLTKTPWPLDNNSVDEVFSSHFIEHLTGDEFIRFMDELWRILKPGAKATMIAPYYTSMRSAQDPTHKQPICENKFLYFTKAWRQLNRLTHYPIKSDFEFNISYAISDPRWRDAPPEEKAYAQRHLWNVVDDIIVVATKRDTSSLGRTPDAVSQQHNESYTRMLNARDYLDTDYQYLQKLMTGWAHQPSIQLLVQVRESEYAMLANMLDSLAAQPYPAWSLAVLAPTACPDPAIADLPHIDWLNLGTTDITAKQAFDAVVTERGGDIVVNLPPGSEFDPFCLWRIAHEFATRPAIQALYTDDDVIRLDDERVDPRFKPDFQVDFYRSCDYIGPMWMRRDAYLSAGGFSEIGGATHYDLGLRLLDTAGIDAIAHIAEPLLSLPVSPTLLIADADAMSAVKAHLARNGEAGEVMPGSLHATWRIEYQHDTAASVDIVIPFRNSLEYLEPAVDSLLKHTTHSPLKLLLVDNGSDDPDCQTWREKIETKHADRIRFIDADGEWNRARLNNIGAAAGDAECLVFMHHDTQVLDDRWLPRLLSHAQRAGVVAVAPRQITPGERTLDFTGSIVGLNPFIGSPDRGHETLEYPGYLGRQQVDQNYNVLNSACLAVSRKAFKQVGGYDETMGLSTSESDLTLRLSEHGRLVWTPWATIAHYSDDAPPLSGKDLASRQNSDAQRRLALLDEERRFVHRHIARISHETAWNPKLALGSVRPQLDVGCAVAWHHLPINDIPRIIADPVQGAGEYRVLAPLRAARRAGKALSAVFSPPSPDKRRIPSLQDIARLEGAKSYIIHHGFSGQHLVMLQQIRDYLPELLVVGSMDDLSTAIPPESSVFNQWSRDTRSRVRESLALCHRLIVSTEPLAEFARTMVDDIRIVPNRIEWERWKDVHSLRRTSEKPRVGWAGAQQHQGDLALIAEAVRETHEEVDWIFFGLCPDEIRPYVKEDHGWVSFDDYPSKLASLNLDLAVAPLEVNAFNEAKSNLRLLDYGILGWPVICTDVEPYRNAPVTRVNNSTRDWVEAIRAHVGDLEATAKAGDSLHDWVMANYILEEHVDDWLSHHLP</sequence>
<dbReference type="Gene3D" id="3.90.550.10">
    <property type="entry name" value="Spore Coat Polysaccharide Biosynthesis Protein SpsA, Chain A"/>
    <property type="match status" value="2"/>
</dbReference>
<reference evidence="3 4" key="1">
    <citation type="submission" date="2019-07" db="EMBL/GenBank/DDBJ databases">
        <title>The pathways for chlorine oxyanion respiration interact through the shared metabolite chlorate.</title>
        <authorList>
            <person name="Barnum T.P."/>
            <person name="Cheng Y."/>
            <person name="Hill K.A."/>
            <person name="Lucas L.N."/>
            <person name="Carlson H.K."/>
            <person name="Coates J.D."/>
        </authorList>
    </citation>
    <scope>NUCLEOTIDE SEQUENCE [LARGE SCALE GENOMIC DNA]</scope>
    <source>
        <strain evidence="3 4">SFB-1</strain>
    </source>
</reference>
<comment type="caution">
    <text evidence="3">The sequence shown here is derived from an EMBL/GenBank/DDBJ whole genome shotgun (WGS) entry which is preliminary data.</text>
</comment>
<accession>A0A557QZ49</accession>
<dbReference type="Pfam" id="PF00535">
    <property type="entry name" value="Glycos_transf_2"/>
    <property type="match status" value="1"/>
</dbReference>
<dbReference type="Proteomes" id="UP000318349">
    <property type="component" value="Unassembled WGS sequence"/>
</dbReference>
<evidence type="ECO:0000313" key="3">
    <source>
        <dbReference type="EMBL" id="TVO70572.1"/>
    </source>
</evidence>